<protein>
    <submittedName>
        <fullName evidence="1">Uncharacterized protein</fullName>
    </submittedName>
</protein>
<name>I1CQ68_RHIO9</name>
<reference evidence="1 2" key="1">
    <citation type="journal article" date="2009" name="PLoS Genet.">
        <title>Genomic analysis of the basal lineage fungus Rhizopus oryzae reveals a whole-genome duplication.</title>
        <authorList>
            <person name="Ma L.-J."/>
            <person name="Ibrahim A.S."/>
            <person name="Skory C."/>
            <person name="Grabherr M.G."/>
            <person name="Burger G."/>
            <person name="Butler M."/>
            <person name="Elias M."/>
            <person name="Idnurm A."/>
            <person name="Lang B.F."/>
            <person name="Sone T."/>
            <person name="Abe A."/>
            <person name="Calvo S.E."/>
            <person name="Corrochano L.M."/>
            <person name="Engels R."/>
            <person name="Fu J."/>
            <person name="Hansberg W."/>
            <person name="Kim J.-M."/>
            <person name="Kodira C.D."/>
            <person name="Koehrsen M.J."/>
            <person name="Liu B."/>
            <person name="Miranda-Saavedra D."/>
            <person name="O'Leary S."/>
            <person name="Ortiz-Castellanos L."/>
            <person name="Poulter R."/>
            <person name="Rodriguez-Romero J."/>
            <person name="Ruiz-Herrera J."/>
            <person name="Shen Y.-Q."/>
            <person name="Zeng Q."/>
            <person name="Galagan J."/>
            <person name="Birren B.W."/>
            <person name="Cuomo C.A."/>
            <person name="Wickes B.L."/>
        </authorList>
    </citation>
    <scope>NUCLEOTIDE SEQUENCE [LARGE SCALE GENOMIC DNA]</scope>
    <source>
        <strain evidence="2">RA 99-880 / ATCC MYA-4621 / FGSC 9543 / NRRL 43880</strain>
    </source>
</reference>
<gene>
    <name evidence="1" type="ORF">RO3G_15309</name>
</gene>
<dbReference type="EMBL" id="CH476747">
    <property type="protein sequence ID" value="EIE90598.1"/>
    <property type="molecule type" value="Genomic_DNA"/>
</dbReference>
<dbReference type="AlphaFoldDB" id="I1CQ68"/>
<dbReference type="RefSeq" id="XP_067525994.1">
    <property type="nucleotide sequence ID" value="XM_067669893.1"/>
</dbReference>
<keyword evidence="2" id="KW-1185">Reference proteome</keyword>
<dbReference type="GeneID" id="93622274"/>
<accession>I1CQ68</accession>
<dbReference type="Proteomes" id="UP000009138">
    <property type="component" value="Unassembled WGS sequence"/>
</dbReference>
<dbReference type="VEuPathDB" id="FungiDB:RO3G_15309"/>
<proteinExistence type="predicted"/>
<evidence type="ECO:0000313" key="2">
    <source>
        <dbReference type="Proteomes" id="UP000009138"/>
    </source>
</evidence>
<dbReference type="InParanoid" id="I1CQ68"/>
<sequence length="80" mass="9236">MVDKEVYKLLGGCILKSMIDCRAPLDIKWIINRSHNITDESCVLRDQLTSKCPNSLLSLPQIFHPLAVERLYNNVFSNRF</sequence>
<organism evidence="1 2">
    <name type="scientific">Rhizopus delemar (strain RA 99-880 / ATCC MYA-4621 / FGSC 9543 / NRRL 43880)</name>
    <name type="common">Mucormycosis agent</name>
    <name type="synonym">Rhizopus arrhizus var. delemar</name>
    <dbReference type="NCBI Taxonomy" id="246409"/>
    <lineage>
        <taxon>Eukaryota</taxon>
        <taxon>Fungi</taxon>
        <taxon>Fungi incertae sedis</taxon>
        <taxon>Mucoromycota</taxon>
        <taxon>Mucoromycotina</taxon>
        <taxon>Mucoromycetes</taxon>
        <taxon>Mucorales</taxon>
        <taxon>Mucorineae</taxon>
        <taxon>Rhizopodaceae</taxon>
        <taxon>Rhizopus</taxon>
    </lineage>
</organism>
<evidence type="ECO:0000313" key="1">
    <source>
        <dbReference type="EMBL" id="EIE90598.1"/>
    </source>
</evidence>